<dbReference type="OrthoDB" id="3026005at2759"/>
<proteinExistence type="predicted"/>
<keyword evidence="2" id="KW-1185">Reference proteome</keyword>
<comment type="caution">
    <text evidence="1">The sequence shown here is derived from an EMBL/GenBank/DDBJ whole genome shotgun (WGS) entry which is preliminary data.</text>
</comment>
<dbReference type="AlphaFoldDB" id="A0A9P5NGS5"/>
<evidence type="ECO:0000313" key="2">
    <source>
        <dbReference type="Proteomes" id="UP000724874"/>
    </source>
</evidence>
<dbReference type="Proteomes" id="UP000724874">
    <property type="component" value="Unassembled WGS sequence"/>
</dbReference>
<reference evidence="1" key="1">
    <citation type="submission" date="2020-11" db="EMBL/GenBank/DDBJ databases">
        <authorList>
            <consortium name="DOE Joint Genome Institute"/>
            <person name="Ahrendt S."/>
            <person name="Riley R."/>
            <person name="Andreopoulos W."/>
            <person name="LaButti K."/>
            <person name="Pangilinan J."/>
            <person name="Ruiz-duenas F.J."/>
            <person name="Barrasa J.M."/>
            <person name="Sanchez-Garcia M."/>
            <person name="Camarero S."/>
            <person name="Miyauchi S."/>
            <person name="Serrano A."/>
            <person name="Linde D."/>
            <person name="Babiker R."/>
            <person name="Drula E."/>
            <person name="Ayuso-Fernandez I."/>
            <person name="Pacheco R."/>
            <person name="Padilla G."/>
            <person name="Ferreira P."/>
            <person name="Barriuso J."/>
            <person name="Kellner H."/>
            <person name="Castanera R."/>
            <person name="Alfaro M."/>
            <person name="Ramirez L."/>
            <person name="Pisabarro A.G."/>
            <person name="Kuo A."/>
            <person name="Tritt A."/>
            <person name="Lipzen A."/>
            <person name="He G."/>
            <person name="Yan M."/>
            <person name="Ng V."/>
            <person name="Cullen D."/>
            <person name="Martin F."/>
            <person name="Rosso M.-N."/>
            <person name="Henrissat B."/>
            <person name="Hibbett D."/>
            <person name="Martinez A.T."/>
            <person name="Grigoriev I.V."/>
        </authorList>
    </citation>
    <scope>NUCLEOTIDE SEQUENCE</scope>
    <source>
        <strain evidence="1">AH 44721</strain>
    </source>
</reference>
<protein>
    <submittedName>
        <fullName evidence="1">Uncharacterized protein</fullName>
    </submittedName>
</protein>
<accession>A0A9P5NGS5</accession>
<evidence type="ECO:0000313" key="1">
    <source>
        <dbReference type="EMBL" id="KAF8887435.1"/>
    </source>
</evidence>
<sequence>MVRYTKTHTTSGNIVRQDPEHMKCLSTTFQANGTEVPLDSGAISDPHAAILFYDRKLSEPAKDFVDYYHHFHYASSAAILLLAHVIGPRAAQDDAFSVAYNKSFTELKTQGPRQSSHSKHLINIPLSEAEHLANVSIRVLRNKKFYSLGGGDPDEAGKWQVVKYNSGEQEEEEEYSVHFAGLQAFVSHSRLELIKLLTESIEL</sequence>
<name>A0A9P5NGS5_GYMJU</name>
<gene>
    <name evidence="1" type="ORF">CPB84DRAFT_1749723</name>
</gene>
<organism evidence="1 2">
    <name type="scientific">Gymnopilus junonius</name>
    <name type="common">Spectacular rustgill mushroom</name>
    <name type="synonym">Gymnopilus spectabilis subsp. junonius</name>
    <dbReference type="NCBI Taxonomy" id="109634"/>
    <lineage>
        <taxon>Eukaryota</taxon>
        <taxon>Fungi</taxon>
        <taxon>Dikarya</taxon>
        <taxon>Basidiomycota</taxon>
        <taxon>Agaricomycotina</taxon>
        <taxon>Agaricomycetes</taxon>
        <taxon>Agaricomycetidae</taxon>
        <taxon>Agaricales</taxon>
        <taxon>Agaricineae</taxon>
        <taxon>Hymenogastraceae</taxon>
        <taxon>Gymnopilus</taxon>
    </lineage>
</organism>
<dbReference type="EMBL" id="JADNYJ010000090">
    <property type="protein sequence ID" value="KAF8887435.1"/>
    <property type="molecule type" value="Genomic_DNA"/>
</dbReference>